<dbReference type="InterPro" id="IPR036703">
    <property type="entry name" value="MOB_kinase_act_sf"/>
</dbReference>
<sequence>MKRERSTSALTHHVHVRASSIEITCGPSPQLHHSRQPSREDFSIVHKRLRGLTATASAVHGHHHLPSNAASLMMSSTVNAAPLALSTTSTTCVANGTHQSSATQLQFYGFYSTTAFDRSAISPAEAIILAAEMAADFYSEASMLYDMLSEIKTPSDEVRAVDELMKRMNNLLNDDTRLPKSPTEITAAQVSNVRNVYNGLVRVYIFLFQRYYREFMELEVSELLAASWQRLLALAAEYKVLEEDFILKVLDYVVKLVNSVKC</sequence>
<evidence type="ECO:0000313" key="2">
    <source>
        <dbReference type="Proteomes" id="UP000019132"/>
    </source>
</evidence>
<reference evidence="2" key="2">
    <citation type="submission" date="2010-04" db="EMBL/GenBank/DDBJ databases">
        <authorList>
            <person name="Buell R."/>
            <person name="Hamilton J."/>
            <person name="Hostetler J."/>
        </authorList>
    </citation>
    <scope>NUCLEOTIDE SEQUENCE [LARGE SCALE GENOMIC DNA]</scope>
    <source>
        <strain evidence="2">DAOM:BR144</strain>
    </source>
</reference>
<dbReference type="eggNOG" id="ENOG502S4N3">
    <property type="taxonomic scope" value="Eukaryota"/>
</dbReference>
<keyword evidence="2" id="KW-1185">Reference proteome</keyword>
<dbReference type="Pfam" id="PF03637">
    <property type="entry name" value="Mob1_phocein"/>
    <property type="match status" value="1"/>
</dbReference>
<dbReference type="STRING" id="431595.K3WZC5"/>
<dbReference type="Gene3D" id="1.20.140.30">
    <property type="entry name" value="MOB kinase activator"/>
    <property type="match status" value="1"/>
</dbReference>
<proteinExistence type="predicted"/>
<dbReference type="EMBL" id="GL376602">
    <property type="status" value="NOT_ANNOTATED_CDS"/>
    <property type="molecule type" value="Genomic_DNA"/>
</dbReference>
<dbReference type="EnsemblProtists" id="PYU1_T010324">
    <property type="protein sequence ID" value="PYU1_T010324"/>
    <property type="gene ID" value="PYU1_G010304"/>
</dbReference>
<protein>
    <submittedName>
        <fullName evidence="1">Uncharacterized protein</fullName>
    </submittedName>
</protein>
<dbReference type="InParanoid" id="K3WZC5"/>
<reference evidence="2" key="1">
    <citation type="journal article" date="2010" name="Genome Biol.">
        <title>Genome sequence of the necrotrophic plant pathogen Pythium ultimum reveals original pathogenicity mechanisms and effector repertoire.</title>
        <authorList>
            <person name="Levesque C.A."/>
            <person name="Brouwer H."/>
            <person name="Cano L."/>
            <person name="Hamilton J.P."/>
            <person name="Holt C."/>
            <person name="Huitema E."/>
            <person name="Raffaele S."/>
            <person name="Robideau G.P."/>
            <person name="Thines M."/>
            <person name="Win J."/>
            <person name="Zerillo M.M."/>
            <person name="Beakes G.W."/>
            <person name="Boore J.L."/>
            <person name="Busam D."/>
            <person name="Dumas B."/>
            <person name="Ferriera S."/>
            <person name="Fuerstenberg S.I."/>
            <person name="Gachon C.M."/>
            <person name="Gaulin E."/>
            <person name="Govers F."/>
            <person name="Grenville-Briggs L."/>
            <person name="Horner N."/>
            <person name="Hostetler J."/>
            <person name="Jiang R.H."/>
            <person name="Johnson J."/>
            <person name="Krajaejun T."/>
            <person name="Lin H."/>
            <person name="Meijer H.J."/>
            <person name="Moore B."/>
            <person name="Morris P."/>
            <person name="Phuntmart V."/>
            <person name="Puiu D."/>
            <person name="Shetty J."/>
            <person name="Stajich J.E."/>
            <person name="Tripathy S."/>
            <person name="Wawra S."/>
            <person name="van West P."/>
            <person name="Whitty B.R."/>
            <person name="Coutinho P.M."/>
            <person name="Henrissat B."/>
            <person name="Martin F."/>
            <person name="Thomas P.D."/>
            <person name="Tyler B.M."/>
            <person name="De Vries R.P."/>
            <person name="Kamoun S."/>
            <person name="Yandell M."/>
            <person name="Tisserat N."/>
            <person name="Buell C.R."/>
        </authorList>
    </citation>
    <scope>NUCLEOTIDE SEQUENCE</scope>
    <source>
        <strain evidence="2">DAOM:BR144</strain>
    </source>
</reference>
<dbReference type="AlphaFoldDB" id="K3WZC5"/>
<evidence type="ECO:0000313" key="1">
    <source>
        <dbReference type="EnsemblProtists" id="PYU1_T010324"/>
    </source>
</evidence>
<dbReference type="HOGENOM" id="CLU_1158346_0_0_1"/>
<dbReference type="InterPro" id="IPR005301">
    <property type="entry name" value="MOB_kinase_act_fam"/>
</dbReference>
<organism evidence="1 2">
    <name type="scientific">Globisporangium ultimum (strain ATCC 200006 / CBS 805.95 / DAOM BR144)</name>
    <name type="common">Pythium ultimum</name>
    <dbReference type="NCBI Taxonomy" id="431595"/>
    <lineage>
        <taxon>Eukaryota</taxon>
        <taxon>Sar</taxon>
        <taxon>Stramenopiles</taxon>
        <taxon>Oomycota</taxon>
        <taxon>Peronosporomycetes</taxon>
        <taxon>Pythiales</taxon>
        <taxon>Pythiaceae</taxon>
        <taxon>Globisporangium</taxon>
    </lineage>
</organism>
<dbReference type="SUPFAM" id="SSF101152">
    <property type="entry name" value="Mob1/phocein"/>
    <property type="match status" value="1"/>
</dbReference>
<name>K3WZC5_GLOUD</name>
<dbReference type="Proteomes" id="UP000019132">
    <property type="component" value="Unassembled WGS sequence"/>
</dbReference>
<accession>K3WZC5</accession>
<reference evidence="1" key="3">
    <citation type="submission" date="2015-02" db="UniProtKB">
        <authorList>
            <consortium name="EnsemblProtists"/>
        </authorList>
    </citation>
    <scope>IDENTIFICATION</scope>
    <source>
        <strain evidence="1">DAOM BR144</strain>
    </source>
</reference>
<dbReference type="VEuPathDB" id="FungiDB:PYU1_G010304"/>